<keyword evidence="5" id="KW-0479">Metal-binding</keyword>
<dbReference type="GO" id="GO:0003924">
    <property type="term" value="F:GTPase activity"/>
    <property type="evidence" value="ECO:0007669"/>
    <property type="project" value="InterPro"/>
</dbReference>
<dbReference type="SUPFAM" id="SSF52540">
    <property type="entry name" value="P-loop containing nucleoside triphosphate hydrolases"/>
    <property type="match status" value="1"/>
</dbReference>
<feature type="binding site" evidence="5">
    <location>
        <position position="47"/>
    </location>
    <ligand>
        <name>Mg(2+)</name>
        <dbReference type="ChEBI" id="CHEBI:18420"/>
    </ligand>
</feature>
<dbReference type="PRINTS" id="PR00328">
    <property type="entry name" value="SAR1GTPBP"/>
</dbReference>
<dbReference type="AlphaFoldDB" id="S9UAJ9"/>
<dbReference type="NCBIfam" id="TIGR00231">
    <property type="entry name" value="small_GTP"/>
    <property type="match status" value="1"/>
</dbReference>
<reference evidence="7 9" key="1">
    <citation type="journal article" date="2013" name="PLoS ONE">
        <title>Predicting the Proteins of Angomonas deanei, Strigomonas culicis and Their Respective Endosymbionts Reveals New Aspects of the Trypanosomatidae Family.</title>
        <authorList>
            <person name="Motta M.C."/>
            <person name="Martins A.C."/>
            <person name="de Souza S.S."/>
            <person name="Catta-Preta C.M."/>
            <person name="Silva R."/>
            <person name="Klein C.C."/>
            <person name="de Almeida L.G."/>
            <person name="de Lima Cunha O."/>
            <person name="Ciapina L.P."/>
            <person name="Brocchi M."/>
            <person name="Colabardini A.C."/>
            <person name="de Araujo Lima B."/>
            <person name="Machado C.R."/>
            <person name="de Almeida Soares C.M."/>
            <person name="Probst C.M."/>
            <person name="de Menezes C.B."/>
            <person name="Thompson C.E."/>
            <person name="Bartholomeu D.C."/>
            <person name="Gradia D.F."/>
            <person name="Pavoni D.P."/>
            <person name="Grisard E.C."/>
            <person name="Fantinatti-Garboggini F."/>
            <person name="Marchini F.K."/>
            <person name="Rodrigues-Luiz G.F."/>
            <person name="Wagner G."/>
            <person name="Goldman G.H."/>
            <person name="Fietto J.L."/>
            <person name="Elias M.C."/>
            <person name="Goldman M.H."/>
            <person name="Sagot M.F."/>
            <person name="Pereira M."/>
            <person name="Stoco P.H."/>
            <person name="de Mendonca-Neto R.P."/>
            <person name="Teixeira S.M."/>
            <person name="Maciel T.E."/>
            <person name="de Oliveira Mendes T.A."/>
            <person name="Urmenyi T.P."/>
            <person name="de Souza W."/>
            <person name="Schenkman S."/>
            <person name="de Vasconcelos A.T."/>
        </authorList>
    </citation>
    <scope>NUCLEOTIDE SEQUENCE [LARGE SCALE GENOMIC DNA]</scope>
</reference>
<keyword evidence="2 4" id="KW-0547">Nucleotide-binding</keyword>
<sequence>MGNLFSWFENMFSTKNATILMVGLDAAGKTTILVKLKLNEIGQTQPTIGFNVETVQYRNVTFHLWDIGGQKRLRQLWKHYYEGCNAVIYVVDSNDRNRITEAREELENLITDPLLREATLLVLCNKQDLPHKLTPAEIVDAFGFRNQSSSFFQAIKGRQWFVQGCCAHSGEGLFEGLDWLCSHLPNATA</sequence>
<comment type="caution">
    <text evidence="7">The sequence shown here is derived from an EMBL/GenBank/DDBJ whole genome shotgun (WGS) entry which is preliminary data.</text>
</comment>
<feature type="binding site" evidence="4">
    <location>
        <begin position="125"/>
        <end position="128"/>
    </location>
    <ligand>
        <name>GTP</name>
        <dbReference type="ChEBI" id="CHEBI:37565"/>
    </ligand>
</feature>
<dbReference type="CDD" id="cd00878">
    <property type="entry name" value="Arf_Arl"/>
    <property type="match status" value="1"/>
</dbReference>
<dbReference type="GO" id="GO:0046872">
    <property type="term" value="F:metal ion binding"/>
    <property type="evidence" value="ECO:0007669"/>
    <property type="project" value="UniProtKB-KW"/>
</dbReference>
<dbReference type="InterPro" id="IPR006689">
    <property type="entry name" value="Small_GTPase_ARF/SAR"/>
</dbReference>
<dbReference type="GO" id="GO:0005525">
    <property type="term" value="F:GTP binding"/>
    <property type="evidence" value="ECO:0007669"/>
    <property type="project" value="UniProtKB-KW"/>
</dbReference>
<evidence type="ECO:0000256" key="1">
    <source>
        <dbReference type="ARBA" id="ARBA00010290"/>
    </source>
</evidence>
<feature type="binding site" evidence="4">
    <location>
        <begin position="23"/>
        <end position="30"/>
    </location>
    <ligand>
        <name>GTP</name>
        <dbReference type="ChEBI" id="CHEBI:37565"/>
    </ligand>
</feature>
<dbReference type="SMART" id="SM00175">
    <property type="entry name" value="RAB"/>
    <property type="match status" value="1"/>
</dbReference>
<dbReference type="GO" id="GO:0030010">
    <property type="term" value="P:establishment of cell polarity"/>
    <property type="evidence" value="ECO:0007669"/>
    <property type="project" value="UniProtKB-ARBA"/>
</dbReference>
<gene>
    <name evidence="8" type="ORF">STCU_01282</name>
    <name evidence="7" type="ORF">STCU_05521</name>
</gene>
<dbReference type="EMBL" id="ATMH01005521">
    <property type="protein sequence ID" value="EPY27817.1"/>
    <property type="molecule type" value="Genomic_DNA"/>
</dbReference>
<dbReference type="InterPro" id="IPR024156">
    <property type="entry name" value="Small_GTPase_ARF"/>
</dbReference>
<dbReference type="InterPro" id="IPR027417">
    <property type="entry name" value="P-loop_NTPase"/>
</dbReference>
<evidence type="ECO:0000256" key="5">
    <source>
        <dbReference type="PIRSR" id="PIRSR606689-2"/>
    </source>
</evidence>
<dbReference type="SMART" id="SM00177">
    <property type="entry name" value="ARF"/>
    <property type="match status" value="1"/>
</dbReference>
<feature type="binding site" evidence="5">
    <location>
        <position position="30"/>
    </location>
    <ligand>
        <name>Mg(2+)</name>
        <dbReference type="ChEBI" id="CHEBI:18420"/>
    </ligand>
</feature>
<evidence type="ECO:0000256" key="4">
    <source>
        <dbReference type="PIRSR" id="PIRSR606689-1"/>
    </source>
</evidence>
<evidence type="ECO:0000256" key="2">
    <source>
        <dbReference type="ARBA" id="ARBA00022741"/>
    </source>
</evidence>
<dbReference type="OrthoDB" id="2011769at2759"/>
<dbReference type="Gene3D" id="3.40.50.300">
    <property type="entry name" value="P-loop containing nucleotide triphosphate hydrolases"/>
    <property type="match status" value="1"/>
</dbReference>
<evidence type="ECO:0000256" key="6">
    <source>
        <dbReference type="RuleBase" id="RU003925"/>
    </source>
</evidence>
<dbReference type="PROSITE" id="PS51417">
    <property type="entry name" value="ARF"/>
    <property type="match status" value="1"/>
</dbReference>
<dbReference type="EMBL" id="ATMH01001282">
    <property type="protein sequence ID" value="EPY35036.1"/>
    <property type="molecule type" value="Genomic_DNA"/>
</dbReference>
<dbReference type="Pfam" id="PF00025">
    <property type="entry name" value="Arf"/>
    <property type="match status" value="1"/>
</dbReference>
<dbReference type="Proteomes" id="UP000015354">
    <property type="component" value="Unassembled WGS sequence"/>
</dbReference>
<protein>
    <submittedName>
        <fullName evidence="7">Arf/Sar family, other</fullName>
    </submittedName>
</protein>
<keyword evidence="5" id="KW-0460">Magnesium</keyword>
<feature type="binding site" evidence="4">
    <location>
        <position position="69"/>
    </location>
    <ligand>
        <name>GTP</name>
        <dbReference type="ChEBI" id="CHEBI:37565"/>
    </ligand>
</feature>
<evidence type="ECO:0000313" key="9">
    <source>
        <dbReference type="Proteomes" id="UP000015354"/>
    </source>
</evidence>
<comment type="similarity">
    <text evidence="1 6">Belongs to the small GTPase superfamily. Arf family.</text>
</comment>
<evidence type="ECO:0000313" key="8">
    <source>
        <dbReference type="EMBL" id="EPY35036.1"/>
    </source>
</evidence>
<dbReference type="SMART" id="SM00178">
    <property type="entry name" value="SAR"/>
    <property type="match status" value="1"/>
</dbReference>
<dbReference type="PANTHER" id="PTHR11711">
    <property type="entry name" value="ADP RIBOSYLATION FACTOR-RELATED"/>
    <property type="match status" value="1"/>
</dbReference>
<keyword evidence="9" id="KW-1185">Reference proteome</keyword>
<dbReference type="InterPro" id="IPR005225">
    <property type="entry name" value="Small_GTP-bd"/>
</dbReference>
<proteinExistence type="inferred from homology"/>
<reference evidence="7" key="2">
    <citation type="submission" date="2013-03" db="EMBL/GenBank/DDBJ databases">
        <authorList>
            <person name="Motta M.C.M."/>
            <person name="Martins A.C.A."/>
            <person name="Preta C.M.C.C."/>
            <person name="Silva R."/>
            <person name="de Souza S.S."/>
            <person name="Klein C.C."/>
            <person name="de Almeida L.G.P."/>
            <person name="Cunha O.L."/>
            <person name="Colabardini A.C."/>
            <person name="Lima B.A."/>
            <person name="Machado C.R."/>
            <person name="Soares C.M.A."/>
            <person name="de Menezes C.B.A."/>
            <person name="Bartolomeu D.C."/>
            <person name="Grisard E.C."/>
            <person name="Fantinatti-Garboggini F."/>
            <person name="Rodrigues-Luiz G.F."/>
            <person name="Wagner G."/>
            <person name="Goldman G.H."/>
            <person name="Fietto J.L.R."/>
            <person name="Ciapina L.P."/>
            <person name="Brocchi M."/>
            <person name="Elias M.C."/>
            <person name="Goldman M.H.S."/>
            <person name="Sagot M.-F."/>
            <person name="Pereira M."/>
            <person name="Stoco P.H."/>
            <person name="Teixeira S.M.R."/>
            <person name="de Mendonca-Neto R.P."/>
            <person name="Maciel T.E.F."/>
            <person name="Mendes T.A.O."/>
            <person name="Urmenyi T.P."/>
            <person name="Teixeira M.M.G."/>
            <person name="de Camargo E.F.P."/>
            <person name="de Sousa W."/>
            <person name="Schenkman S."/>
            <person name="de Vasconcelos A.T.R."/>
        </authorList>
    </citation>
    <scope>NUCLEOTIDE SEQUENCE</scope>
</reference>
<evidence type="ECO:0000256" key="3">
    <source>
        <dbReference type="ARBA" id="ARBA00023134"/>
    </source>
</evidence>
<keyword evidence="3 4" id="KW-0342">GTP-binding</keyword>
<dbReference type="FunFam" id="3.40.50.300:FF:000412">
    <property type="entry name" value="ADP-ribosylation factor 1"/>
    <property type="match status" value="1"/>
</dbReference>
<evidence type="ECO:0000313" key="7">
    <source>
        <dbReference type="EMBL" id="EPY27817.1"/>
    </source>
</evidence>
<accession>S9UAJ9</accession>
<name>S9UAJ9_9TRYP</name>
<organism evidence="7 9">
    <name type="scientific">Strigomonas culicis</name>
    <dbReference type="NCBI Taxonomy" id="28005"/>
    <lineage>
        <taxon>Eukaryota</taxon>
        <taxon>Discoba</taxon>
        <taxon>Euglenozoa</taxon>
        <taxon>Kinetoplastea</taxon>
        <taxon>Metakinetoplastina</taxon>
        <taxon>Trypanosomatida</taxon>
        <taxon>Trypanosomatidae</taxon>
        <taxon>Strigomonadinae</taxon>
        <taxon>Strigomonas</taxon>
    </lineage>
</organism>